<dbReference type="PANTHER" id="PTHR11161">
    <property type="entry name" value="O-ACYLTRANSFERASE"/>
    <property type="match status" value="1"/>
</dbReference>
<feature type="domain" description="Nose resistant-to-fluoxetine protein N-terminal" evidence="3">
    <location>
        <begin position="192"/>
        <end position="329"/>
    </location>
</feature>
<feature type="region of interest" description="Disordered" evidence="1">
    <location>
        <begin position="803"/>
        <end position="825"/>
    </location>
</feature>
<dbReference type="InterPro" id="IPR002656">
    <property type="entry name" value="Acyl_transf_3_dom"/>
</dbReference>
<evidence type="ECO:0000313" key="4">
    <source>
        <dbReference type="EMBL" id="MDE49352.1"/>
    </source>
</evidence>
<feature type="compositionally biased region" description="Low complexity" evidence="1">
    <location>
        <begin position="803"/>
        <end position="823"/>
    </location>
</feature>
<gene>
    <name evidence="4" type="primary">nrf-6_19</name>
    <name evidence="4" type="ORF">g.18439</name>
</gene>
<dbReference type="Pfam" id="PF01757">
    <property type="entry name" value="Acyl_transf_3"/>
    <property type="match status" value="1"/>
</dbReference>
<dbReference type="AlphaFoldDB" id="A0A6G1SHA5"/>
<dbReference type="EMBL" id="GGYP01004581">
    <property type="protein sequence ID" value="MDE49352.1"/>
    <property type="molecule type" value="Transcribed_RNA"/>
</dbReference>
<evidence type="ECO:0000256" key="2">
    <source>
        <dbReference type="SAM" id="Phobius"/>
    </source>
</evidence>
<dbReference type="SMART" id="SM00703">
    <property type="entry name" value="NRF"/>
    <property type="match status" value="1"/>
</dbReference>
<reference evidence="4" key="1">
    <citation type="submission" date="2018-10" db="EMBL/GenBank/DDBJ databases">
        <title>Transcriptome assembly of Aceria tosichella (Wheat curl mite) Type 2.</title>
        <authorList>
            <person name="Scully E.D."/>
            <person name="Geib S.M."/>
            <person name="Palmer N.A."/>
            <person name="Gupta A.K."/>
            <person name="Sarath G."/>
            <person name="Tatineni S."/>
        </authorList>
    </citation>
    <scope>NUCLEOTIDE SEQUENCE</scope>
    <source>
        <strain evidence="4">LincolnNE</strain>
    </source>
</reference>
<feature type="transmembrane region" description="Helical" evidence="2">
    <location>
        <begin position="577"/>
        <end position="604"/>
    </location>
</feature>
<proteinExistence type="predicted"/>
<organism evidence="4">
    <name type="scientific">Aceria tosichella</name>
    <name type="common">wheat curl mite</name>
    <dbReference type="NCBI Taxonomy" id="561515"/>
    <lineage>
        <taxon>Eukaryota</taxon>
        <taxon>Metazoa</taxon>
        <taxon>Ecdysozoa</taxon>
        <taxon>Arthropoda</taxon>
        <taxon>Chelicerata</taxon>
        <taxon>Arachnida</taxon>
        <taxon>Acari</taxon>
        <taxon>Acariformes</taxon>
        <taxon>Trombidiformes</taxon>
        <taxon>Prostigmata</taxon>
        <taxon>Eupodina</taxon>
        <taxon>Eriophyoidea</taxon>
        <taxon>Eriophyidae</taxon>
        <taxon>Eriophyinae</taxon>
        <taxon>Aceriini</taxon>
        <taxon>Aceria</taxon>
    </lineage>
</organism>
<dbReference type="GO" id="GO:0016747">
    <property type="term" value="F:acyltransferase activity, transferring groups other than amino-acyl groups"/>
    <property type="evidence" value="ECO:0007669"/>
    <property type="project" value="InterPro"/>
</dbReference>
<feature type="region of interest" description="Disordered" evidence="1">
    <location>
        <begin position="492"/>
        <end position="528"/>
    </location>
</feature>
<feature type="transmembrane region" description="Helical" evidence="2">
    <location>
        <begin position="718"/>
        <end position="740"/>
    </location>
</feature>
<keyword evidence="2" id="KW-1133">Transmembrane helix</keyword>
<dbReference type="PANTHER" id="PTHR11161:SF72">
    <property type="entry name" value="FI21449P1"/>
    <property type="match status" value="1"/>
</dbReference>
<feature type="region of interest" description="Disordered" evidence="1">
    <location>
        <begin position="457"/>
        <end position="479"/>
    </location>
</feature>
<feature type="transmembrane region" description="Helical" evidence="2">
    <location>
        <begin position="350"/>
        <end position="368"/>
    </location>
</feature>
<feature type="compositionally biased region" description="Polar residues" evidence="1">
    <location>
        <begin position="500"/>
        <end position="524"/>
    </location>
</feature>
<dbReference type="Pfam" id="PF20146">
    <property type="entry name" value="NRF"/>
    <property type="match status" value="1"/>
</dbReference>
<feature type="region of interest" description="Disordered" evidence="1">
    <location>
        <begin position="400"/>
        <end position="425"/>
    </location>
</feature>
<evidence type="ECO:0000259" key="3">
    <source>
        <dbReference type="SMART" id="SM00703"/>
    </source>
</evidence>
<feature type="transmembrane region" description="Helical" evidence="2">
    <location>
        <begin position="546"/>
        <end position="565"/>
    </location>
</feature>
<name>A0A6G1SHA5_9ACAR</name>
<evidence type="ECO:0000256" key="1">
    <source>
        <dbReference type="SAM" id="MobiDB-lite"/>
    </source>
</evidence>
<feature type="compositionally biased region" description="Low complexity" evidence="1">
    <location>
        <begin position="411"/>
        <end position="423"/>
    </location>
</feature>
<keyword evidence="2" id="KW-0472">Membrane</keyword>
<feature type="transmembrane region" description="Helical" evidence="2">
    <location>
        <begin position="624"/>
        <end position="645"/>
    </location>
</feature>
<dbReference type="InterPro" id="IPR052728">
    <property type="entry name" value="O2_lipid_transport_reg"/>
</dbReference>
<feature type="transmembrane region" description="Helical" evidence="2">
    <location>
        <begin position="835"/>
        <end position="854"/>
    </location>
</feature>
<protein>
    <submittedName>
        <fullName evidence="4">Nose resistant to fluoxetine protein 6</fullName>
    </submittedName>
</protein>
<dbReference type="InterPro" id="IPR006621">
    <property type="entry name" value="Nose-resist-to-fluoxetine_N"/>
</dbReference>
<sequence>MDRQQVKRYCRDGTVNQCRFSGPNSQKRARSLTLALSCLLIASIPVHKGEEKGSEQIDPVLASSFFAKSHQNKQQQQQLLDTRSDRVQYLMANESKTEIVELIKERHESELPEQTSDHNPNDEIFLKAVDNFFNHKDEMDGVYSVSDLGLMALIARGQAVVYADLYTHDYDNPIEMRRAYGGGVDNAACIRQLEHLVQRTRRQEIERYDSKDLNLFQLFDTWGRTPAGLLLGNVFFEGMHDECLRMKIKISSDDEDEPNGSVPTRYCVLTVKHNDWPRLDEHDLFSLKAGICIPKTCDSSNYKNKYDLIMRLAQNTLRPFEVGEIKFNGLYCLPDEDSPMRSILHNPKSFLVLVALCLWLSTLLFATWKHHQLSTTTSQNNHGSDKHFGLTNMQIDRRRSSVQTEGLDKLQNNSSKNNKPNQQGRSLNAIKIYELLSITNNLARLFDTSKESSLMKAGERLKEGTSLTGGKENGNEQDHYHQETGATTATVTTNNGFAHDTNTTTSNHRSQPSLSSNEALQGQSRTERQAPSCVDLRCVEGVKVMGTTYVIIGHTMMCISTIALNSREVVEKASVSFVLVNLVAPFTVNCFFVITGILTCYLIFKQQQTYSFITSPGKWLAFIVYRYLRIMPMYAIVVLYCKYLAKFINSGPLWDYGTSSLGQRKICEQESWWWTLTFTANFLRPFQHCIPSAWYLPNDFQFFLVTPIYLAVLFKRPLIGRCIILASIVASIVANFYNIYGSDVDDLRPIASFEPHGFKTYVSHFSSNYTNPQYRIPAYLIGLLLGHQLYQYDVAASEKRLQSSSSGEEAEASASSSKGEPGATSSGWSAGLERYATSFSALLILISFMTSAIGSNISFTKWAAKFLVALMMPIFHVQFSLAVGIYLYIATTGRGSQTINKFLSAPQWKPLARLSLCVLLVNIETINYIVQGSPYMHAVTPSIHIALNCLCILATYLVATILCVLFEAPIRGALNIILTLAIKKAVSASKKSRPINGAPHKEKIF</sequence>
<accession>A0A6G1SHA5</accession>
<feature type="transmembrane region" description="Helical" evidence="2">
    <location>
        <begin position="866"/>
        <end position="890"/>
    </location>
</feature>
<keyword evidence="2" id="KW-0812">Transmembrane</keyword>
<feature type="transmembrane region" description="Helical" evidence="2">
    <location>
        <begin position="942"/>
        <end position="966"/>
    </location>
</feature>